<keyword evidence="9" id="KW-0812">Transmembrane</keyword>
<evidence type="ECO:0000313" key="11">
    <source>
        <dbReference type="EMBL" id="CAF1065720.1"/>
    </source>
</evidence>
<evidence type="ECO:0000313" key="12">
    <source>
        <dbReference type="Proteomes" id="UP000663870"/>
    </source>
</evidence>
<evidence type="ECO:0000256" key="4">
    <source>
        <dbReference type="ARBA" id="ARBA00022679"/>
    </source>
</evidence>
<proteinExistence type="inferred from homology"/>
<dbReference type="SMART" id="SM00248">
    <property type="entry name" value="ANK"/>
    <property type="match status" value="1"/>
</dbReference>
<feature type="domain" description="Peptidoglycan recognition protein family" evidence="10">
    <location>
        <begin position="485"/>
        <end position="629"/>
    </location>
</feature>
<dbReference type="Pfam" id="PF01510">
    <property type="entry name" value="Amidase_2"/>
    <property type="match status" value="1"/>
</dbReference>
<dbReference type="PANTHER" id="PTHR11022">
    <property type="entry name" value="PEPTIDOGLYCAN RECOGNITION PROTEIN"/>
    <property type="match status" value="1"/>
</dbReference>
<evidence type="ECO:0000256" key="5">
    <source>
        <dbReference type="ARBA" id="ARBA00022695"/>
    </source>
</evidence>
<keyword evidence="4 8" id="KW-0808">Transferase</keyword>
<dbReference type="InterPro" id="IPR015510">
    <property type="entry name" value="PGRP"/>
</dbReference>
<dbReference type="InterPro" id="IPR002110">
    <property type="entry name" value="Ankyrin_rpt"/>
</dbReference>
<evidence type="ECO:0000256" key="6">
    <source>
        <dbReference type="ARBA" id="ARBA00047597"/>
    </source>
</evidence>
<keyword evidence="3 8" id="KW-0328">Glycosyltransferase</keyword>
<evidence type="ECO:0000256" key="9">
    <source>
        <dbReference type="SAM" id="Phobius"/>
    </source>
</evidence>
<evidence type="ECO:0000259" key="10">
    <source>
        <dbReference type="SMART" id="SM00701"/>
    </source>
</evidence>
<feature type="transmembrane region" description="Helical" evidence="9">
    <location>
        <begin position="430"/>
        <end position="457"/>
    </location>
</feature>
<dbReference type="Pfam" id="PF01129">
    <property type="entry name" value="ART"/>
    <property type="match status" value="1"/>
</dbReference>
<dbReference type="Gene3D" id="3.40.80.10">
    <property type="entry name" value="Peptidoglycan recognition protein-like"/>
    <property type="match status" value="1"/>
</dbReference>
<comment type="similarity">
    <text evidence="2 8">Belongs to the Arg-specific ADP-ribosyltransferase family.</text>
</comment>
<dbReference type="InterPro" id="IPR006619">
    <property type="entry name" value="PGRP_domain_met/bac"/>
</dbReference>
<evidence type="ECO:0000256" key="3">
    <source>
        <dbReference type="ARBA" id="ARBA00022676"/>
    </source>
</evidence>
<dbReference type="EMBL" id="CAJNOL010000441">
    <property type="protein sequence ID" value="CAF1065720.1"/>
    <property type="molecule type" value="Genomic_DNA"/>
</dbReference>
<accession>A0A814LNS2</accession>
<dbReference type="GO" id="GO:0008745">
    <property type="term" value="F:N-acetylmuramoyl-L-alanine amidase activity"/>
    <property type="evidence" value="ECO:0007669"/>
    <property type="project" value="InterPro"/>
</dbReference>
<dbReference type="Proteomes" id="UP000663870">
    <property type="component" value="Unassembled WGS sequence"/>
</dbReference>
<gene>
    <name evidence="11" type="ORF">JXQ802_LOCUS17408</name>
</gene>
<dbReference type="GO" id="GO:0008270">
    <property type="term" value="F:zinc ion binding"/>
    <property type="evidence" value="ECO:0007669"/>
    <property type="project" value="InterPro"/>
</dbReference>
<dbReference type="Pfam" id="PF00023">
    <property type="entry name" value="Ank"/>
    <property type="match status" value="1"/>
</dbReference>
<keyword evidence="8" id="KW-0520">NAD</keyword>
<dbReference type="SUPFAM" id="SSF48403">
    <property type="entry name" value="Ankyrin repeat"/>
    <property type="match status" value="1"/>
</dbReference>
<dbReference type="SUPFAM" id="SSF55846">
    <property type="entry name" value="N-acetylmuramoyl-L-alanine amidase-like"/>
    <property type="match status" value="1"/>
</dbReference>
<dbReference type="Gene3D" id="1.25.40.20">
    <property type="entry name" value="Ankyrin repeat-containing domain"/>
    <property type="match status" value="1"/>
</dbReference>
<dbReference type="InterPro" id="IPR036770">
    <property type="entry name" value="Ankyrin_rpt-contain_sf"/>
</dbReference>
<dbReference type="GO" id="GO:0009253">
    <property type="term" value="P:peptidoglycan catabolic process"/>
    <property type="evidence" value="ECO:0007669"/>
    <property type="project" value="InterPro"/>
</dbReference>
<dbReference type="InterPro" id="IPR036505">
    <property type="entry name" value="Amidase/PGRP_sf"/>
</dbReference>
<keyword evidence="8" id="KW-0521">NADP</keyword>
<name>A0A814LNS2_9BILA</name>
<keyword evidence="12" id="KW-1185">Reference proteome</keyword>
<dbReference type="InterPro" id="IPR000768">
    <property type="entry name" value="ART"/>
</dbReference>
<dbReference type="CDD" id="cd06583">
    <property type="entry name" value="PGRP"/>
    <property type="match status" value="1"/>
</dbReference>
<dbReference type="PROSITE" id="PS51996">
    <property type="entry name" value="TR_MART"/>
    <property type="match status" value="1"/>
</dbReference>
<comment type="caution">
    <text evidence="11">The sequence shown here is derived from an EMBL/GenBank/DDBJ whole genome shotgun (WGS) entry which is preliminary data.</text>
</comment>
<evidence type="ECO:0000256" key="1">
    <source>
        <dbReference type="ARBA" id="ARBA00007553"/>
    </source>
</evidence>
<dbReference type="Gene3D" id="3.90.176.10">
    <property type="entry name" value="Toxin ADP-ribosyltransferase, Chain A, domain 1"/>
    <property type="match status" value="1"/>
</dbReference>
<keyword evidence="9" id="KW-0472">Membrane</keyword>
<evidence type="ECO:0000256" key="7">
    <source>
        <dbReference type="PROSITE-ProRule" id="PRU00023"/>
    </source>
</evidence>
<reference evidence="11" key="1">
    <citation type="submission" date="2021-02" db="EMBL/GenBank/DDBJ databases">
        <authorList>
            <person name="Nowell W R."/>
        </authorList>
    </citation>
    <scope>NUCLEOTIDE SEQUENCE</scope>
</reference>
<organism evidence="11 12">
    <name type="scientific">Rotaria sordida</name>
    <dbReference type="NCBI Taxonomy" id="392033"/>
    <lineage>
        <taxon>Eukaryota</taxon>
        <taxon>Metazoa</taxon>
        <taxon>Spiralia</taxon>
        <taxon>Gnathifera</taxon>
        <taxon>Rotifera</taxon>
        <taxon>Eurotatoria</taxon>
        <taxon>Bdelloidea</taxon>
        <taxon>Philodinida</taxon>
        <taxon>Philodinidae</taxon>
        <taxon>Rotaria</taxon>
    </lineage>
</organism>
<dbReference type="EC" id="2.4.2.31" evidence="8"/>
<keyword evidence="7" id="KW-0040">ANK repeat</keyword>
<dbReference type="SMART" id="SM00701">
    <property type="entry name" value="PGRP"/>
    <property type="match status" value="1"/>
</dbReference>
<dbReference type="PROSITE" id="PS50297">
    <property type="entry name" value="ANK_REP_REGION"/>
    <property type="match status" value="1"/>
</dbReference>
<keyword evidence="5" id="KW-0548">Nucleotidyltransferase</keyword>
<feature type="repeat" description="ANK" evidence="7">
    <location>
        <begin position="52"/>
        <end position="84"/>
    </location>
</feature>
<protein>
    <recommendedName>
        <fullName evidence="8">NAD(P)(+)--arginine ADP-ribosyltransferase</fullName>
        <ecNumber evidence="8">2.4.2.31</ecNumber>
    </recommendedName>
    <alternativeName>
        <fullName evidence="8">Mono(ADP-ribosyl)transferase</fullName>
    </alternativeName>
</protein>
<dbReference type="AlphaFoldDB" id="A0A814LNS2"/>
<comment type="similarity">
    <text evidence="1">Belongs to the N-acetylmuramoyl-L-alanine amidase 2 family.</text>
</comment>
<dbReference type="GO" id="GO:0016779">
    <property type="term" value="F:nucleotidyltransferase activity"/>
    <property type="evidence" value="ECO:0007669"/>
    <property type="project" value="UniProtKB-KW"/>
</dbReference>
<dbReference type="GO" id="GO:0106274">
    <property type="term" value="F:NAD+-protein-arginine ADP-ribosyltransferase activity"/>
    <property type="evidence" value="ECO:0007669"/>
    <property type="project" value="UniProtKB-EC"/>
</dbReference>
<evidence type="ECO:0000256" key="2">
    <source>
        <dbReference type="ARBA" id="ARBA00009558"/>
    </source>
</evidence>
<sequence>MLSLFSSKNKDNDSTTIDLLYRLCKENEIEKVRNTLHFIDNRSIINKIHASTGSTCLHVACYYGHREIVYILLEYGASRSISNLRYNLTAYEETNTDDIKQLLEQKQFCSNNDYNYIEWSMVGDDLLDKRREFRRIIDLYKTYDNHHLISKLLVEFIHYYLDEYLIKQCNNTENLERQTIRKQIEIIRECFKEAIEKQDYLTYFIKAYTLTTCFFKELNKHLALYILDYFDKTKYFSPNYRLVNCLTHIVTLLIYHPNLPQYRFQGVCYRGMRITQHDLDEYRINQHILNRSFLSTSIDRQVAEMFAGESQQSHMRYTHQSHRPLQYSCLCKYFIKQNSTAISIESLSTRPDEKEILIIPFSVFKVTNIKRNYPTSTSTISIEIELEECEDPSNNDNELKNIEISKTKSILSDDDIRDFRDYQKLQRRKYLLYGINGFLLLSFFLALSFTFIFTFVVKKNTTTSMEMPTKENDTDVGYPLPLGCPNILNRSTWNGRQYIARDKLPTLPVTHIVMIPIEDSNSTMNQQDCIKQIKGFQDYHMNALGWFDIGYNFIICNDNHDQQQIYEGRGWKYIGAHCKGYNSRSLGIGIVGNFTNIKSMNTFKSLIQCGIIKNAIIKNFTLVGMSRNIYEYYLNYFRNDTDLQYSNKASGKQVFCQ</sequence>
<dbReference type="SUPFAM" id="SSF56399">
    <property type="entry name" value="ADP-ribosylation"/>
    <property type="match status" value="1"/>
</dbReference>
<evidence type="ECO:0000256" key="8">
    <source>
        <dbReference type="RuleBase" id="RU361228"/>
    </source>
</evidence>
<comment type="catalytic activity">
    <reaction evidence="6 8">
        <text>L-arginyl-[protein] + NAD(+) = N(omega)-(ADP-D-ribosyl)-L-arginyl-[protein] + nicotinamide + H(+)</text>
        <dbReference type="Rhea" id="RHEA:19149"/>
        <dbReference type="Rhea" id="RHEA-COMP:10532"/>
        <dbReference type="Rhea" id="RHEA-COMP:15087"/>
        <dbReference type="ChEBI" id="CHEBI:15378"/>
        <dbReference type="ChEBI" id="CHEBI:17154"/>
        <dbReference type="ChEBI" id="CHEBI:29965"/>
        <dbReference type="ChEBI" id="CHEBI:57540"/>
        <dbReference type="ChEBI" id="CHEBI:142554"/>
        <dbReference type="EC" id="2.4.2.31"/>
    </reaction>
</comment>
<keyword evidence="9" id="KW-1133">Transmembrane helix</keyword>
<dbReference type="PROSITE" id="PS50088">
    <property type="entry name" value="ANK_REPEAT"/>
    <property type="match status" value="1"/>
</dbReference>
<dbReference type="InterPro" id="IPR002502">
    <property type="entry name" value="Amidase_domain"/>
</dbReference>
<dbReference type="PANTHER" id="PTHR11022:SF41">
    <property type="entry name" value="PEPTIDOGLYCAN-RECOGNITION PROTEIN LC-RELATED"/>
    <property type="match status" value="1"/>
</dbReference>